<evidence type="ECO:0000259" key="1">
    <source>
        <dbReference type="PROSITE" id="PS51272"/>
    </source>
</evidence>
<proteinExistence type="predicted"/>
<dbReference type="PROSITE" id="PS51272">
    <property type="entry name" value="SLH"/>
    <property type="match status" value="1"/>
</dbReference>
<accession>A0A974SGD4</accession>
<geneLocation type="plasmid" evidence="2 3">
    <name>unnamed1</name>
</geneLocation>
<dbReference type="AlphaFoldDB" id="A0A974SGD4"/>
<sequence>MNRISFNDLDASHWAKKPVEVLAAKGIVNGVSAGSFAPAAQITRADYAVMLVRAFGLNGSPEAAATRFTDVLPGSYYYETVNTAKALPAVIPMEDSTLLELSPDRK</sequence>
<dbReference type="Pfam" id="PF00395">
    <property type="entry name" value="SLH"/>
    <property type="match status" value="1"/>
</dbReference>
<evidence type="ECO:0000313" key="2">
    <source>
        <dbReference type="EMBL" id="QQZ64509.1"/>
    </source>
</evidence>
<dbReference type="KEGG" id="pson:JI735_34280"/>
<protein>
    <submittedName>
        <fullName evidence="2">S-layer homology domain-containing protein</fullName>
    </submittedName>
</protein>
<dbReference type="InterPro" id="IPR001119">
    <property type="entry name" value="SLH_dom"/>
</dbReference>
<reference evidence="2 3" key="1">
    <citation type="submission" date="2021-01" db="EMBL/GenBank/DDBJ databases">
        <title>Whole genome sequence of Paenibacillus sonchi LMG 24727 for comparative genomics.</title>
        <authorList>
            <person name="Lee G."/>
            <person name="Kim M.-J."/>
            <person name="Lim K."/>
            <person name="Shin J.-H."/>
        </authorList>
    </citation>
    <scope>NUCLEOTIDE SEQUENCE [LARGE SCALE GENOMIC DNA]</scope>
    <source>
        <strain evidence="2 3">LMG 24727</strain>
        <plasmid evidence="2 3">unnamed1</plasmid>
    </source>
</reference>
<gene>
    <name evidence="2" type="ORF">JI735_34280</name>
</gene>
<dbReference type="Proteomes" id="UP000595841">
    <property type="component" value="Plasmid unnamed1"/>
</dbReference>
<keyword evidence="3" id="KW-1185">Reference proteome</keyword>
<keyword evidence="2" id="KW-0614">Plasmid</keyword>
<feature type="domain" description="SLH" evidence="1">
    <location>
        <begin position="2"/>
        <end position="65"/>
    </location>
</feature>
<organism evidence="2 3">
    <name type="scientific">Paenibacillus sonchi</name>
    <dbReference type="NCBI Taxonomy" id="373687"/>
    <lineage>
        <taxon>Bacteria</taxon>
        <taxon>Bacillati</taxon>
        <taxon>Bacillota</taxon>
        <taxon>Bacilli</taxon>
        <taxon>Bacillales</taxon>
        <taxon>Paenibacillaceae</taxon>
        <taxon>Paenibacillus</taxon>
        <taxon>Paenibacillus sonchi group</taxon>
    </lineage>
</organism>
<name>A0A974SGD4_9BACL</name>
<evidence type="ECO:0000313" key="3">
    <source>
        <dbReference type="Proteomes" id="UP000595841"/>
    </source>
</evidence>
<dbReference type="EMBL" id="CP068596">
    <property type="protein sequence ID" value="QQZ64509.1"/>
    <property type="molecule type" value="Genomic_DNA"/>
</dbReference>